<evidence type="ECO:0000313" key="11">
    <source>
        <dbReference type="RefSeq" id="XP_014671878.1"/>
    </source>
</evidence>
<feature type="domain" description="C2H2-type" evidence="9">
    <location>
        <begin position="692"/>
        <end position="719"/>
    </location>
</feature>
<feature type="domain" description="C2H2-type" evidence="9">
    <location>
        <begin position="336"/>
        <end position="364"/>
    </location>
</feature>
<feature type="domain" description="C2H2-type" evidence="9">
    <location>
        <begin position="1122"/>
        <end position="1149"/>
    </location>
</feature>
<dbReference type="GeneID" id="106812503"/>
<keyword evidence="3" id="KW-0677">Repeat</keyword>
<dbReference type="Proteomes" id="UP000695022">
    <property type="component" value="Unplaced"/>
</dbReference>
<feature type="domain" description="C2H2-type" evidence="9">
    <location>
        <begin position="1601"/>
        <end position="1628"/>
    </location>
</feature>
<dbReference type="PROSITE" id="PS00028">
    <property type="entry name" value="ZINC_FINGER_C2H2_1"/>
    <property type="match status" value="29"/>
</dbReference>
<feature type="domain" description="C2H2-type" evidence="9">
    <location>
        <begin position="1694"/>
        <end position="1722"/>
    </location>
</feature>
<feature type="domain" description="C2H2-type" evidence="9">
    <location>
        <begin position="1337"/>
        <end position="1364"/>
    </location>
</feature>
<keyword evidence="6" id="KW-0539">Nucleus</keyword>
<evidence type="ECO:0000256" key="5">
    <source>
        <dbReference type="ARBA" id="ARBA00022833"/>
    </source>
</evidence>
<feature type="domain" description="C2H2-type" evidence="9">
    <location>
        <begin position="608"/>
        <end position="635"/>
    </location>
</feature>
<dbReference type="Pfam" id="PF00096">
    <property type="entry name" value="zf-C2H2"/>
    <property type="match status" value="19"/>
</dbReference>
<feature type="domain" description="C2H2-type" evidence="9">
    <location>
        <begin position="809"/>
        <end position="836"/>
    </location>
</feature>
<feature type="domain" description="C2H2-type" evidence="9">
    <location>
        <begin position="664"/>
        <end position="691"/>
    </location>
</feature>
<feature type="domain" description="C2H2-type" evidence="9">
    <location>
        <begin position="1281"/>
        <end position="1308"/>
    </location>
</feature>
<gene>
    <name evidence="11" type="primary">LOC106812503</name>
</gene>
<evidence type="ECO:0000256" key="8">
    <source>
        <dbReference type="SAM" id="MobiDB-lite"/>
    </source>
</evidence>
<dbReference type="InterPro" id="IPR013087">
    <property type="entry name" value="Znf_C2H2_type"/>
</dbReference>
<evidence type="ECO:0000256" key="1">
    <source>
        <dbReference type="ARBA" id="ARBA00004123"/>
    </source>
</evidence>
<feature type="domain" description="C2H2-type" evidence="9">
    <location>
        <begin position="387"/>
        <end position="414"/>
    </location>
</feature>
<feature type="domain" description="C2H2-type" evidence="9">
    <location>
        <begin position="444"/>
        <end position="467"/>
    </location>
</feature>
<feature type="compositionally biased region" description="Low complexity" evidence="8">
    <location>
        <begin position="507"/>
        <end position="517"/>
    </location>
</feature>
<proteinExistence type="predicted"/>
<reference evidence="11" key="1">
    <citation type="submission" date="2025-08" db="UniProtKB">
        <authorList>
            <consortium name="RefSeq"/>
        </authorList>
    </citation>
    <scope>IDENTIFICATION</scope>
</reference>
<evidence type="ECO:0000256" key="6">
    <source>
        <dbReference type="ARBA" id="ARBA00023242"/>
    </source>
</evidence>
<feature type="domain" description="C2H2-type" evidence="9">
    <location>
        <begin position="1666"/>
        <end position="1693"/>
    </location>
</feature>
<organism evidence="10 11">
    <name type="scientific">Priapulus caudatus</name>
    <name type="common">Priapulid worm</name>
    <dbReference type="NCBI Taxonomy" id="37621"/>
    <lineage>
        <taxon>Eukaryota</taxon>
        <taxon>Metazoa</taxon>
        <taxon>Ecdysozoa</taxon>
        <taxon>Scalidophora</taxon>
        <taxon>Priapulida</taxon>
        <taxon>Priapulimorpha</taxon>
        <taxon>Priapulimorphida</taxon>
        <taxon>Priapulidae</taxon>
        <taxon>Priapulus</taxon>
    </lineage>
</organism>
<feature type="domain" description="C2H2-type" evidence="9">
    <location>
        <begin position="478"/>
        <end position="506"/>
    </location>
</feature>
<comment type="subcellular location">
    <subcellularLocation>
        <location evidence="1">Nucleus</location>
    </subcellularLocation>
</comment>
<feature type="region of interest" description="Disordered" evidence="8">
    <location>
        <begin position="498"/>
        <end position="526"/>
    </location>
</feature>
<dbReference type="PANTHER" id="PTHR24376:SF235">
    <property type="entry name" value="C2H2-TYPE DOMAIN-CONTAINING PROTEIN"/>
    <property type="match status" value="1"/>
</dbReference>
<feature type="domain" description="C2H2-type" evidence="9">
    <location>
        <begin position="304"/>
        <end position="331"/>
    </location>
</feature>
<evidence type="ECO:0000256" key="2">
    <source>
        <dbReference type="ARBA" id="ARBA00022723"/>
    </source>
</evidence>
<dbReference type="InterPro" id="IPR036236">
    <property type="entry name" value="Znf_C2H2_sf"/>
</dbReference>
<sequence length="1772" mass="195063">MEEDHGYIPLHVLETEEAPQHQLHQVVENGGITDQILTSGVCGMTTSLLPQNTRLVFVQAGQQLYDVEGANGTTVHLIATDEDAVDGEGFQHASLQGSDVFIKTLSEMDHESASITDGDQQQQQPQNFYYTVVDGDGIPEGVQPIFIDDADMMQAGGVSGIHLQILGSNSADCLAENTTKELGVQYLHEVKQKLRTESQEADNEKENVDKADVLPPRKGPYKCDTCERQFPKWNQLQRHRKTHESDKPNACLICEASFNYEINLRLHMATHATDSPSCPECHRRFNRMASLKAHILLHEREETLMCSECGDEFLFESHLKKHMQEHRDDEMDQKVFTCGKCGAEFNKIHLVREHSKLHHQASRARSAALPRQQHHKYRQRYDQSGSQKCQYCSKSFRKPSQLERHVRIHTGEKPYVCQLCNKAFNQKGSLQIHIQGRHIKDTPYKCKLCPHRFCQKGNLLAHMHRVHPTVTEPGVHMYKCTMCSCMFRKLGSLNSHTSRMHTGGVDGAAPPGGSESDAGGGDGGARKVSDVIKQLLELSEKPVAAATADASNADLLQQALENSGITHQGAPQGEGAAAVNPDESTVTDTATGHMRKLKVRQVDGVRWHVCAYCSKEFKKPSDLVRHIRIHTHEKPYKCTACYRAFTVKSTLTAHANTHAGTKNFRCVTCDKLFATQGSLKVHTRLHTGAKPFHCPHCDKKFRTSAHRKSHIVSHFREADAQRKVRRSPRKMLEEEAAELPDIPLQEPILITDTGLIQQLPRSSQAPFNQYLSEAASVDRPYKCQYCSRGFKKSSHMKQHVRSHTGEKPYRCLQCQRSFVSSGVLKSHIRTHTGVKAHKCLVCDHTFSTNGSLKRHMSTHSEIRPFMCPYCQKTFKTSVNCKKHIRTHKTELVLQAAANGDAVLGADAVPIATVSVNVTDSPAGDYASVSLADDVLAQQAMVPTDAADGLHVQYNLANLQQQLDAAAAAAAAQEPTLIATQTISLDQTTLGEQTPYHYATSMDGGATYQDVTRASLASTSMQNILEVEAAEVAMHHGDDDVAAATQQQQQHAEFDDGAGNKYEIVPLSSLPLMSAAVPSPSATEDVVGGDKRQPLACSVCQKTFSKSSHLKEHFRSHTGEKPFKCPHCDKWFVSPSVLRAHMRIHTGARDYACPQCRATFTTNGSLTRHMATHEDLKLFKCPVCAEQFRTVLLCKRHMRTHEEDEEEAENSRQKQQRKSAVIQLSSYQQEELQRNAAELIQDEQLSTSEKVLLESAAEKDRISELRGEGDGGDGSTLPQFINQCKNCPKSFKKPSDLVRHVRIHTGEKPYVCSLCVKTFTVKSTLESHLKTHRGEKNFKCHVCNALFSTKGSLKVHMRLHTGAKPFKCPHCGERFRTSGHRKSHISSHFKASHAKKHRAAPAAPPALADAELQDGGAPQEQPMDGGGGEMLGNIAIPVSVSITDGLGKTTETGVSAHVLQGIDGIQLQLTASGGLGGSGLHIMGLDSSLLTQTVQIDASLLQQLQQQGVDNVNLTINPSTTMPGDDNQVALECEPDAAGGLDGGKTGDAGMYVDASSQLPPQALDAGVCQLMQDDDDPQSITLTVAPSHDDPAMTVTPERMFACVVCRKAFKRLCHLRDHEQTHAPRSQQQRAARATPYRCSGCEKTFAKPSLLERHARIHTGERPFHCGACGKAFNQKNALQMHMVKHTGERPHACPHCDRAFSQKGNLKVHMRRSHADAAAVDDDVDSLTKVAAAAALQAAETEQAAAAAAEPPSHNLDLEDVVLSPMHML</sequence>
<evidence type="ECO:0000256" key="4">
    <source>
        <dbReference type="ARBA" id="ARBA00022771"/>
    </source>
</evidence>
<evidence type="ECO:0000256" key="7">
    <source>
        <dbReference type="PROSITE-ProRule" id="PRU00042"/>
    </source>
</evidence>
<feature type="domain" description="C2H2-type" evidence="9">
    <location>
        <begin position="1094"/>
        <end position="1121"/>
    </location>
</feature>
<feature type="domain" description="C2H2-type" evidence="9">
    <location>
        <begin position="415"/>
        <end position="443"/>
    </location>
</feature>
<dbReference type="RefSeq" id="XP_014671878.1">
    <property type="nucleotide sequence ID" value="XM_014816392.1"/>
</dbReference>
<feature type="domain" description="C2H2-type" evidence="9">
    <location>
        <begin position="1638"/>
        <end position="1665"/>
    </location>
</feature>
<feature type="domain" description="C2H2-type" evidence="9">
    <location>
        <begin position="1150"/>
        <end position="1177"/>
    </location>
</feature>
<evidence type="ECO:0000259" key="9">
    <source>
        <dbReference type="PROSITE" id="PS50157"/>
    </source>
</evidence>
<feature type="domain" description="C2H2-type" evidence="9">
    <location>
        <begin position="837"/>
        <end position="864"/>
    </location>
</feature>
<evidence type="ECO:0000313" key="10">
    <source>
        <dbReference type="Proteomes" id="UP000695022"/>
    </source>
</evidence>
<feature type="domain" description="C2H2-type" evidence="9">
    <location>
        <begin position="1365"/>
        <end position="1387"/>
    </location>
</feature>
<dbReference type="SUPFAM" id="SSF57667">
    <property type="entry name" value="beta-beta-alpha zinc fingers"/>
    <property type="match status" value="15"/>
</dbReference>
<feature type="domain" description="C2H2-type" evidence="9">
    <location>
        <begin position="781"/>
        <end position="808"/>
    </location>
</feature>
<feature type="domain" description="C2H2-type" evidence="9">
    <location>
        <begin position="1178"/>
        <end position="1205"/>
    </location>
</feature>
<dbReference type="InterPro" id="IPR003604">
    <property type="entry name" value="Matrin/U1-like-C_Znf_C2H2"/>
</dbReference>
<keyword evidence="5" id="KW-0862">Zinc</keyword>
<dbReference type="SMART" id="SM00451">
    <property type="entry name" value="ZnF_U1"/>
    <property type="match status" value="6"/>
</dbReference>
<keyword evidence="2" id="KW-0479">Metal-binding</keyword>
<dbReference type="SMART" id="SM00355">
    <property type="entry name" value="ZnF_C2H2"/>
    <property type="match status" value="29"/>
</dbReference>
<protein>
    <submittedName>
        <fullName evidence="11">Zinc finger protein 236-like</fullName>
    </submittedName>
</protein>
<evidence type="ECO:0000256" key="3">
    <source>
        <dbReference type="ARBA" id="ARBA00022737"/>
    </source>
</evidence>
<dbReference type="Gene3D" id="3.30.160.60">
    <property type="entry name" value="Classic Zinc Finger"/>
    <property type="match status" value="24"/>
</dbReference>
<keyword evidence="10" id="KW-1185">Reference proteome</keyword>
<feature type="domain" description="C2H2-type" evidence="9">
    <location>
        <begin position="249"/>
        <end position="276"/>
    </location>
</feature>
<dbReference type="Pfam" id="PF13894">
    <property type="entry name" value="zf-C2H2_4"/>
    <property type="match status" value="1"/>
</dbReference>
<feature type="domain" description="C2H2-type" evidence="9">
    <location>
        <begin position="865"/>
        <end position="892"/>
    </location>
</feature>
<keyword evidence="4 7" id="KW-0863">Zinc-finger</keyword>
<feature type="domain" description="C2H2-type" evidence="9">
    <location>
        <begin position="276"/>
        <end position="303"/>
    </location>
</feature>
<feature type="domain" description="C2H2-type" evidence="9">
    <location>
        <begin position="636"/>
        <end position="663"/>
    </location>
</feature>
<dbReference type="PANTHER" id="PTHR24376">
    <property type="entry name" value="ZINC FINGER PROTEIN"/>
    <property type="match status" value="1"/>
</dbReference>
<dbReference type="PROSITE" id="PS50157">
    <property type="entry name" value="ZINC_FINGER_C2H2_2"/>
    <property type="match status" value="29"/>
</dbReference>
<feature type="domain" description="C2H2-type" evidence="9">
    <location>
        <begin position="221"/>
        <end position="248"/>
    </location>
</feature>
<feature type="domain" description="C2H2-type" evidence="9">
    <location>
        <begin position="1309"/>
        <end position="1336"/>
    </location>
</feature>
<accession>A0ABM1EI57</accession>
<name>A0ABM1EI57_PRICU</name>